<sequence>MASPAEARQALIDNPPPKCPYFTLPDVRHFPKETRVSKARKKTGYVSIVALWGPAGKMKEESTTEFLLHMLKHWKGEPDFEAIAADWQLNGTSYIKSRFKSIVEGQGFKLVGESKVVDGEGLPKPATTPPSKKVKTKKQKAPDRGVDEDATTATKASRTKKRKATDGAEVSKPKPTKKRKQNEKAAVAEREPSPATEPPQDATGVEVVRGSASPEASAREPRVERLEPEEEMNLETQE</sequence>
<dbReference type="EMBL" id="JAKLMC020000008">
    <property type="protein sequence ID" value="KAK5954554.1"/>
    <property type="molecule type" value="Genomic_DNA"/>
</dbReference>
<dbReference type="AlphaFoldDB" id="A0AAN8EFK2"/>
<feature type="compositionally biased region" description="Basic and acidic residues" evidence="1">
    <location>
        <begin position="217"/>
        <end position="226"/>
    </location>
</feature>
<proteinExistence type="predicted"/>
<keyword evidence="3" id="KW-1185">Reference proteome</keyword>
<feature type="compositionally biased region" description="Acidic residues" evidence="1">
    <location>
        <begin position="227"/>
        <end position="238"/>
    </location>
</feature>
<gene>
    <name evidence="2" type="ORF">OHC33_004276</name>
</gene>
<evidence type="ECO:0000313" key="3">
    <source>
        <dbReference type="Proteomes" id="UP001316803"/>
    </source>
</evidence>
<reference evidence="2 3" key="1">
    <citation type="submission" date="2022-12" db="EMBL/GenBank/DDBJ databases">
        <title>Genomic features and morphological characterization of a novel Knufia sp. strain isolated from spacecraft assembly facility.</title>
        <authorList>
            <person name="Teixeira M."/>
            <person name="Chander A.M."/>
            <person name="Stajich J.E."/>
            <person name="Venkateswaran K."/>
        </authorList>
    </citation>
    <scope>NUCLEOTIDE SEQUENCE [LARGE SCALE GENOMIC DNA]</scope>
    <source>
        <strain evidence="2 3">FJI-L2-BK-P2</strain>
    </source>
</reference>
<feature type="region of interest" description="Disordered" evidence="1">
    <location>
        <begin position="117"/>
        <end position="238"/>
    </location>
</feature>
<dbReference type="Proteomes" id="UP001316803">
    <property type="component" value="Unassembled WGS sequence"/>
</dbReference>
<accession>A0AAN8EFK2</accession>
<comment type="caution">
    <text evidence="2">The sequence shown here is derived from an EMBL/GenBank/DDBJ whole genome shotgun (WGS) entry which is preliminary data.</text>
</comment>
<evidence type="ECO:0000313" key="2">
    <source>
        <dbReference type="EMBL" id="KAK5954554.1"/>
    </source>
</evidence>
<protein>
    <submittedName>
        <fullName evidence="2">Uncharacterized protein</fullName>
    </submittedName>
</protein>
<feature type="compositionally biased region" description="Basic and acidic residues" evidence="1">
    <location>
        <begin position="182"/>
        <end position="192"/>
    </location>
</feature>
<organism evidence="2 3">
    <name type="scientific">Knufia fluminis</name>
    <dbReference type="NCBI Taxonomy" id="191047"/>
    <lineage>
        <taxon>Eukaryota</taxon>
        <taxon>Fungi</taxon>
        <taxon>Dikarya</taxon>
        <taxon>Ascomycota</taxon>
        <taxon>Pezizomycotina</taxon>
        <taxon>Eurotiomycetes</taxon>
        <taxon>Chaetothyriomycetidae</taxon>
        <taxon>Chaetothyriales</taxon>
        <taxon>Trichomeriaceae</taxon>
        <taxon>Knufia</taxon>
    </lineage>
</organism>
<evidence type="ECO:0000256" key="1">
    <source>
        <dbReference type="SAM" id="MobiDB-lite"/>
    </source>
</evidence>
<name>A0AAN8EFK2_9EURO</name>